<evidence type="ECO:0000256" key="1">
    <source>
        <dbReference type="ARBA" id="ARBA00022857"/>
    </source>
</evidence>
<dbReference type="STRING" id="1344416.A0A139ATN4"/>
<sequence>MTLIESTIATIDALFQQAADATEIPKWAVGAGAAAVTALVGASLWPSPRRLSRREGLGIVITGCDTGFGRVSAVNLAKKGFTVYAGCLFEKSIAELNAEGGGNIIGLKMDVTSDAEVSAAVAAIEKTSPGGIYALLNNAGIQASYKWELTPMDMIQKDMDVNYYGVVRVTKALLPLLRRFANSVKSGAVKSQLPRIITVTSLAAWLPVQPLDSYASSKHAVQAFGITLRQEIKRQGILYSSVEPYHARTPIVTNVSPAKINRIIESNSTEVLDAYGGEASIRKKMGINAAHMKFDDSDLIEPEVVMDRIIDQIELAQPEYHALVGSVSYLYSFVVPRTPSWLLDEIAISIDDF</sequence>
<keyword evidence="3" id="KW-1185">Reference proteome</keyword>
<proteinExistence type="predicted"/>
<reference evidence="2 3" key="1">
    <citation type="journal article" date="2015" name="Genome Biol. Evol.">
        <title>Phylogenomic analyses indicate that early fungi evolved digesting cell walls of algal ancestors of land plants.</title>
        <authorList>
            <person name="Chang Y."/>
            <person name="Wang S."/>
            <person name="Sekimoto S."/>
            <person name="Aerts A.L."/>
            <person name="Choi C."/>
            <person name="Clum A."/>
            <person name="LaButti K.M."/>
            <person name="Lindquist E.A."/>
            <person name="Yee Ngan C."/>
            <person name="Ohm R.A."/>
            <person name="Salamov A.A."/>
            <person name="Grigoriev I.V."/>
            <person name="Spatafora J.W."/>
            <person name="Berbee M.L."/>
        </authorList>
    </citation>
    <scope>NUCLEOTIDE SEQUENCE [LARGE SCALE GENOMIC DNA]</scope>
    <source>
        <strain evidence="2 3">JEL478</strain>
    </source>
</reference>
<dbReference type="OrthoDB" id="2102561at2759"/>
<keyword evidence="1" id="KW-0521">NADP</keyword>
<dbReference type="InterPro" id="IPR020904">
    <property type="entry name" value="Sc_DH/Rdtase_CS"/>
</dbReference>
<dbReference type="Proteomes" id="UP000070544">
    <property type="component" value="Unassembled WGS sequence"/>
</dbReference>
<dbReference type="AlphaFoldDB" id="A0A139ATN4"/>
<dbReference type="EMBL" id="KQ965736">
    <property type="protein sequence ID" value="KXS20054.1"/>
    <property type="molecule type" value="Genomic_DNA"/>
</dbReference>
<dbReference type="PROSITE" id="PS00061">
    <property type="entry name" value="ADH_SHORT"/>
    <property type="match status" value="1"/>
</dbReference>
<dbReference type="PANTHER" id="PTHR43313">
    <property type="entry name" value="SHORT-CHAIN DEHYDROGENASE/REDUCTASE FAMILY 9C"/>
    <property type="match status" value="1"/>
</dbReference>
<evidence type="ECO:0000313" key="2">
    <source>
        <dbReference type="EMBL" id="KXS20054.1"/>
    </source>
</evidence>
<dbReference type="PRINTS" id="PR00081">
    <property type="entry name" value="GDHRDH"/>
</dbReference>
<dbReference type="SUPFAM" id="SSF51735">
    <property type="entry name" value="NAD(P)-binding Rossmann-fold domains"/>
    <property type="match status" value="1"/>
</dbReference>
<dbReference type="GO" id="GO:0016491">
    <property type="term" value="F:oxidoreductase activity"/>
    <property type="evidence" value="ECO:0007669"/>
    <property type="project" value="TreeGrafter"/>
</dbReference>
<dbReference type="PANTHER" id="PTHR43313:SF1">
    <property type="entry name" value="3BETA-HYDROXYSTEROID DEHYDROGENASE DHS-16"/>
    <property type="match status" value="1"/>
</dbReference>
<organism evidence="2 3">
    <name type="scientific">Gonapodya prolifera (strain JEL478)</name>
    <name type="common">Monoblepharis prolifera</name>
    <dbReference type="NCBI Taxonomy" id="1344416"/>
    <lineage>
        <taxon>Eukaryota</taxon>
        <taxon>Fungi</taxon>
        <taxon>Fungi incertae sedis</taxon>
        <taxon>Chytridiomycota</taxon>
        <taxon>Chytridiomycota incertae sedis</taxon>
        <taxon>Monoblepharidomycetes</taxon>
        <taxon>Monoblepharidales</taxon>
        <taxon>Gonapodyaceae</taxon>
        <taxon>Gonapodya</taxon>
    </lineage>
</organism>
<dbReference type="Gene3D" id="3.40.50.720">
    <property type="entry name" value="NAD(P)-binding Rossmann-like Domain"/>
    <property type="match status" value="1"/>
</dbReference>
<dbReference type="InterPro" id="IPR002347">
    <property type="entry name" value="SDR_fam"/>
</dbReference>
<accession>A0A139ATN4</accession>
<name>A0A139ATN4_GONPJ</name>
<dbReference type="Pfam" id="PF00106">
    <property type="entry name" value="adh_short"/>
    <property type="match status" value="1"/>
</dbReference>
<gene>
    <name evidence="2" type="ORF">M427DRAFT_66653</name>
</gene>
<protein>
    <submittedName>
        <fullName evidence="2">NAD(P)-binding protein</fullName>
    </submittedName>
</protein>
<dbReference type="GO" id="GO:0008202">
    <property type="term" value="P:steroid metabolic process"/>
    <property type="evidence" value="ECO:0007669"/>
    <property type="project" value="TreeGrafter"/>
</dbReference>
<dbReference type="InterPro" id="IPR036291">
    <property type="entry name" value="NAD(P)-bd_dom_sf"/>
</dbReference>
<evidence type="ECO:0000313" key="3">
    <source>
        <dbReference type="Proteomes" id="UP000070544"/>
    </source>
</evidence>